<organism evidence="3">
    <name type="scientific">Arundo donax</name>
    <name type="common">Giant reed</name>
    <name type="synonym">Donax arundinaceus</name>
    <dbReference type="NCBI Taxonomy" id="35708"/>
    <lineage>
        <taxon>Eukaryota</taxon>
        <taxon>Viridiplantae</taxon>
        <taxon>Streptophyta</taxon>
        <taxon>Embryophyta</taxon>
        <taxon>Tracheophyta</taxon>
        <taxon>Spermatophyta</taxon>
        <taxon>Magnoliopsida</taxon>
        <taxon>Liliopsida</taxon>
        <taxon>Poales</taxon>
        <taxon>Poaceae</taxon>
        <taxon>PACMAD clade</taxon>
        <taxon>Arundinoideae</taxon>
        <taxon>Arundineae</taxon>
        <taxon>Arundo</taxon>
    </lineage>
</organism>
<sequence>MAFSVMATLAFIDYLGAEKAVHVGHSAGCLVAVEAFFEAPERVPALVLVAPAIFAPRKGVKESGSGEQGSQKQKGPSDENSPQNLFTRIWGGFLQLCKHIAGLVSKMITANTRCDSIFVS</sequence>
<evidence type="ECO:0000256" key="1">
    <source>
        <dbReference type="SAM" id="MobiDB-lite"/>
    </source>
</evidence>
<feature type="domain" description="AB hydrolase-1" evidence="2">
    <location>
        <begin position="10"/>
        <end position="51"/>
    </location>
</feature>
<accession>A0A0A9D4G8</accession>
<dbReference type="SUPFAM" id="SSF53474">
    <property type="entry name" value="alpha/beta-Hydrolases"/>
    <property type="match status" value="1"/>
</dbReference>
<reference evidence="3" key="1">
    <citation type="submission" date="2014-09" db="EMBL/GenBank/DDBJ databases">
        <authorList>
            <person name="Magalhaes I.L.F."/>
            <person name="Oliveira U."/>
            <person name="Santos F.R."/>
            <person name="Vidigal T.H.D.A."/>
            <person name="Brescovit A.D."/>
            <person name="Santos A.J."/>
        </authorList>
    </citation>
    <scope>NUCLEOTIDE SEQUENCE</scope>
    <source>
        <tissue evidence="3">Shoot tissue taken approximately 20 cm above the soil surface</tissue>
    </source>
</reference>
<evidence type="ECO:0000259" key="2">
    <source>
        <dbReference type="Pfam" id="PF00561"/>
    </source>
</evidence>
<reference evidence="3" key="2">
    <citation type="journal article" date="2015" name="Data Brief">
        <title>Shoot transcriptome of the giant reed, Arundo donax.</title>
        <authorList>
            <person name="Barrero R.A."/>
            <person name="Guerrero F.D."/>
            <person name="Moolhuijzen P."/>
            <person name="Goolsby J.A."/>
            <person name="Tidwell J."/>
            <person name="Bellgard S.E."/>
            <person name="Bellgard M.I."/>
        </authorList>
    </citation>
    <scope>NUCLEOTIDE SEQUENCE</scope>
    <source>
        <tissue evidence="3">Shoot tissue taken approximately 20 cm above the soil surface</tissue>
    </source>
</reference>
<dbReference type="Pfam" id="PF00561">
    <property type="entry name" value="Abhydrolase_1"/>
    <property type="match status" value="1"/>
</dbReference>
<name>A0A0A9D4G8_ARUDO</name>
<dbReference type="Gene3D" id="3.40.50.1820">
    <property type="entry name" value="alpha/beta hydrolase"/>
    <property type="match status" value="1"/>
</dbReference>
<dbReference type="InterPro" id="IPR029058">
    <property type="entry name" value="AB_hydrolase_fold"/>
</dbReference>
<dbReference type="AlphaFoldDB" id="A0A0A9D4G8"/>
<evidence type="ECO:0000313" key="3">
    <source>
        <dbReference type="EMBL" id="JAD82711.1"/>
    </source>
</evidence>
<feature type="compositionally biased region" description="Low complexity" evidence="1">
    <location>
        <begin position="62"/>
        <end position="74"/>
    </location>
</feature>
<dbReference type="InterPro" id="IPR000073">
    <property type="entry name" value="AB_hydrolase_1"/>
</dbReference>
<dbReference type="EMBL" id="GBRH01215184">
    <property type="protein sequence ID" value="JAD82711.1"/>
    <property type="molecule type" value="Transcribed_RNA"/>
</dbReference>
<protein>
    <recommendedName>
        <fullName evidence="2">AB hydrolase-1 domain-containing protein</fullName>
    </recommendedName>
</protein>
<proteinExistence type="predicted"/>
<feature type="region of interest" description="Disordered" evidence="1">
    <location>
        <begin position="58"/>
        <end position="83"/>
    </location>
</feature>